<sequence>MCLQTNCNKTASQSPDDDYDVLLERVDHWNDIAQQAIDERARWLRKVNTLRSATSSLPNEILATIFKFACPPIGFRKRVFRRGPDDSHDDDGYRDDDWPIPSREKEDLSYQCSPVVLGAVSNRWREIAWSAPGLWNTLAIELAYRTSNFT</sequence>
<comment type="caution">
    <text evidence="1">The sequence shown here is derived from an EMBL/GenBank/DDBJ whole genome shotgun (WGS) entry which is preliminary data.</text>
</comment>
<evidence type="ECO:0008006" key="3">
    <source>
        <dbReference type="Google" id="ProtNLM"/>
    </source>
</evidence>
<evidence type="ECO:0000313" key="1">
    <source>
        <dbReference type="EMBL" id="KAF9440043.1"/>
    </source>
</evidence>
<dbReference type="OrthoDB" id="3067186at2759"/>
<dbReference type="Gene3D" id="1.20.1280.50">
    <property type="match status" value="1"/>
</dbReference>
<organism evidence="1 2">
    <name type="scientific">Macrolepiota fuliginosa MF-IS2</name>
    <dbReference type="NCBI Taxonomy" id="1400762"/>
    <lineage>
        <taxon>Eukaryota</taxon>
        <taxon>Fungi</taxon>
        <taxon>Dikarya</taxon>
        <taxon>Basidiomycota</taxon>
        <taxon>Agaricomycotina</taxon>
        <taxon>Agaricomycetes</taxon>
        <taxon>Agaricomycetidae</taxon>
        <taxon>Agaricales</taxon>
        <taxon>Agaricineae</taxon>
        <taxon>Agaricaceae</taxon>
        <taxon>Macrolepiota</taxon>
    </lineage>
</organism>
<gene>
    <name evidence="1" type="ORF">P691DRAFT_780158</name>
</gene>
<evidence type="ECO:0000313" key="2">
    <source>
        <dbReference type="Proteomes" id="UP000807342"/>
    </source>
</evidence>
<reference evidence="1" key="1">
    <citation type="submission" date="2020-11" db="EMBL/GenBank/DDBJ databases">
        <authorList>
            <consortium name="DOE Joint Genome Institute"/>
            <person name="Ahrendt S."/>
            <person name="Riley R."/>
            <person name="Andreopoulos W."/>
            <person name="Labutti K."/>
            <person name="Pangilinan J."/>
            <person name="Ruiz-Duenas F.J."/>
            <person name="Barrasa J.M."/>
            <person name="Sanchez-Garcia M."/>
            <person name="Camarero S."/>
            <person name="Miyauchi S."/>
            <person name="Serrano A."/>
            <person name="Linde D."/>
            <person name="Babiker R."/>
            <person name="Drula E."/>
            <person name="Ayuso-Fernandez I."/>
            <person name="Pacheco R."/>
            <person name="Padilla G."/>
            <person name="Ferreira P."/>
            <person name="Barriuso J."/>
            <person name="Kellner H."/>
            <person name="Castanera R."/>
            <person name="Alfaro M."/>
            <person name="Ramirez L."/>
            <person name="Pisabarro A.G."/>
            <person name="Kuo A."/>
            <person name="Tritt A."/>
            <person name="Lipzen A."/>
            <person name="He G."/>
            <person name="Yan M."/>
            <person name="Ng V."/>
            <person name="Cullen D."/>
            <person name="Martin F."/>
            <person name="Rosso M.-N."/>
            <person name="Henrissat B."/>
            <person name="Hibbett D."/>
            <person name="Martinez A.T."/>
            <person name="Grigoriev I.V."/>
        </authorList>
    </citation>
    <scope>NUCLEOTIDE SEQUENCE</scope>
    <source>
        <strain evidence="1">MF-IS2</strain>
    </source>
</reference>
<name>A0A9P5WW86_9AGAR</name>
<dbReference type="EMBL" id="MU152948">
    <property type="protein sequence ID" value="KAF9440043.1"/>
    <property type="molecule type" value="Genomic_DNA"/>
</dbReference>
<keyword evidence="2" id="KW-1185">Reference proteome</keyword>
<protein>
    <recommendedName>
        <fullName evidence="3">F-box domain-containing protein</fullName>
    </recommendedName>
</protein>
<proteinExistence type="predicted"/>
<accession>A0A9P5WW86</accession>
<dbReference type="AlphaFoldDB" id="A0A9P5WW86"/>
<dbReference type="Proteomes" id="UP000807342">
    <property type="component" value="Unassembled WGS sequence"/>
</dbReference>